<keyword evidence="1" id="KW-0805">Transcription regulation</keyword>
<feature type="domain" description="RNA polymerase sigma-70 region 1.2" evidence="5">
    <location>
        <begin position="17"/>
        <end position="48"/>
    </location>
</feature>
<dbReference type="InterPro" id="IPR007630">
    <property type="entry name" value="RNA_pol_sigma70_r4"/>
</dbReference>
<protein>
    <submittedName>
        <fullName evidence="9">Sigma-70 family RNA polymerase sigma factor</fullName>
    </submittedName>
</protein>
<dbReference type="Gene3D" id="1.10.601.10">
    <property type="entry name" value="RNA Polymerase Primary Sigma Factor"/>
    <property type="match status" value="1"/>
</dbReference>
<dbReference type="Gene3D" id="1.10.10.10">
    <property type="entry name" value="Winged helix-like DNA-binding domain superfamily/Winged helix DNA-binding domain"/>
    <property type="match status" value="2"/>
</dbReference>
<comment type="caution">
    <text evidence="9">The sequence shown here is derived from an EMBL/GenBank/DDBJ whole genome shotgun (WGS) entry which is preliminary data.</text>
</comment>
<feature type="domain" description="RNA polymerase sigma-70 region 3" evidence="6">
    <location>
        <begin position="138"/>
        <end position="209"/>
    </location>
</feature>
<dbReference type="InterPro" id="IPR000943">
    <property type="entry name" value="RNA_pol_sigma70"/>
</dbReference>
<reference evidence="9 10" key="1">
    <citation type="submission" date="2019-08" db="EMBL/GenBank/DDBJ databases">
        <title>In-depth cultivation of the pig gut microbiome towards novel bacterial diversity and tailored functional studies.</title>
        <authorList>
            <person name="Wylensek D."/>
            <person name="Hitch T.C.A."/>
            <person name="Clavel T."/>
        </authorList>
    </citation>
    <scope>NUCLEOTIDE SEQUENCE [LARGE SCALE GENOMIC DNA]</scope>
    <source>
        <strain evidence="9 10">LKV-178-WT-2A</strain>
    </source>
</reference>
<dbReference type="PRINTS" id="PR00046">
    <property type="entry name" value="SIGMA70FCT"/>
</dbReference>
<keyword evidence="2" id="KW-0731">Sigma factor</keyword>
<dbReference type="Pfam" id="PF04539">
    <property type="entry name" value="Sigma70_r3"/>
    <property type="match status" value="1"/>
</dbReference>
<sequence length="290" mass="32967">MRQLKIQKSITNRSSEALDKYLVEIGRVPMISVDEEIELAQAIRRGGREGERAKDKLVKANLRFVVSVAKQYQHQGLGLTDLIDEGNIGLVKAAEKFDETRGFKFISYAVWWIRQSILQAIAEQSRIVRLPLNQVGALSKINSEISKFEQKNQRRPSVQELSNLTNIEEAKIDQTIKADNHHMSIDAPFQEDDDNSMADVLASGDDSRADKQVDYESMAKELDVVLRNVLKDREITIVRECFGIGCHEKGLEEIGDQLGLTRERVRQIREKSIVKLRESGYAKLLIKYLG</sequence>
<feature type="domain" description="RNA polymerase sigma-70 region 2" evidence="7">
    <location>
        <begin position="57"/>
        <end position="126"/>
    </location>
</feature>
<evidence type="ECO:0000313" key="9">
    <source>
        <dbReference type="EMBL" id="MST83736.1"/>
    </source>
</evidence>
<evidence type="ECO:0000259" key="7">
    <source>
        <dbReference type="Pfam" id="PF04542"/>
    </source>
</evidence>
<organism evidence="9 10">
    <name type="scientific">Hallella mizrahii</name>
    <dbReference type="NCBI Taxonomy" id="2606637"/>
    <lineage>
        <taxon>Bacteria</taxon>
        <taxon>Pseudomonadati</taxon>
        <taxon>Bacteroidota</taxon>
        <taxon>Bacteroidia</taxon>
        <taxon>Bacteroidales</taxon>
        <taxon>Prevotellaceae</taxon>
        <taxon>Hallella</taxon>
    </lineage>
</organism>
<dbReference type="PANTHER" id="PTHR30603">
    <property type="entry name" value="RNA POLYMERASE SIGMA FACTOR RPO"/>
    <property type="match status" value="1"/>
</dbReference>
<gene>
    <name evidence="9" type="ORF">FYJ73_03435</name>
</gene>
<evidence type="ECO:0000256" key="2">
    <source>
        <dbReference type="ARBA" id="ARBA00023082"/>
    </source>
</evidence>
<dbReference type="EMBL" id="VUNG01000005">
    <property type="protein sequence ID" value="MST83736.1"/>
    <property type="molecule type" value="Genomic_DNA"/>
</dbReference>
<dbReference type="GO" id="GO:0006352">
    <property type="term" value="P:DNA-templated transcription initiation"/>
    <property type="evidence" value="ECO:0007669"/>
    <property type="project" value="InterPro"/>
</dbReference>
<dbReference type="NCBIfam" id="TIGR02937">
    <property type="entry name" value="sigma70-ECF"/>
    <property type="match status" value="1"/>
</dbReference>
<dbReference type="InterPro" id="IPR007624">
    <property type="entry name" value="RNA_pol_sigma70_r3"/>
</dbReference>
<feature type="domain" description="RNA polymerase sigma-70 region 4" evidence="8">
    <location>
        <begin position="229"/>
        <end position="278"/>
    </location>
</feature>
<dbReference type="RefSeq" id="WP_154533321.1">
    <property type="nucleotide sequence ID" value="NZ_VUNG01000005.1"/>
</dbReference>
<dbReference type="Pfam" id="PF04542">
    <property type="entry name" value="Sigma70_r2"/>
    <property type="match status" value="1"/>
</dbReference>
<proteinExistence type="predicted"/>
<dbReference type="InterPro" id="IPR013324">
    <property type="entry name" value="RNA_pol_sigma_r3/r4-like"/>
</dbReference>
<dbReference type="GO" id="GO:0003677">
    <property type="term" value="F:DNA binding"/>
    <property type="evidence" value="ECO:0007669"/>
    <property type="project" value="UniProtKB-KW"/>
</dbReference>
<dbReference type="InterPro" id="IPR007627">
    <property type="entry name" value="RNA_pol_sigma70_r2"/>
</dbReference>
<dbReference type="InterPro" id="IPR036388">
    <property type="entry name" value="WH-like_DNA-bd_sf"/>
</dbReference>
<accession>A0A7K0KCS4</accession>
<evidence type="ECO:0000256" key="1">
    <source>
        <dbReference type="ARBA" id="ARBA00023015"/>
    </source>
</evidence>
<dbReference type="PIRSF" id="PIRSF000770">
    <property type="entry name" value="RNA_pol_sigma-SigE/K"/>
    <property type="match status" value="1"/>
</dbReference>
<evidence type="ECO:0000256" key="3">
    <source>
        <dbReference type="ARBA" id="ARBA00023125"/>
    </source>
</evidence>
<dbReference type="SUPFAM" id="SSF88659">
    <property type="entry name" value="Sigma3 and sigma4 domains of RNA polymerase sigma factors"/>
    <property type="match status" value="2"/>
</dbReference>
<evidence type="ECO:0000313" key="10">
    <source>
        <dbReference type="Proteomes" id="UP000438914"/>
    </source>
</evidence>
<evidence type="ECO:0000259" key="8">
    <source>
        <dbReference type="Pfam" id="PF04545"/>
    </source>
</evidence>
<keyword evidence="3" id="KW-0238">DNA-binding</keyword>
<keyword evidence="4" id="KW-0804">Transcription</keyword>
<dbReference type="InterPro" id="IPR013325">
    <property type="entry name" value="RNA_pol_sigma_r2"/>
</dbReference>
<dbReference type="InterPro" id="IPR014284">
    <property type="entry name" value="RNA_pol_sigma-70_dom"/>
</dbReference>
<name>A0A7K0KCS4_9BACT</name>
<evidence type="ECO:0000259" key="5">
    <source>
        <dbReference type="Pfam" id="PF00140"/>
    </source>
</evidence>
<dbReference type="SUPFAM" id="SSF88946">
    <property type="entry name" value="Sigma2 domain of RNA polymerase sigma factors"/>
    <property type="match status" value="1"/>
</dbReference>
<evidence type="ECO:0000256" key="4">
    <source>
        <dbReference type="ARBA" id="ARBA00023163"/>
    </source>
</evidence>
<dbReference type="GO" id="GO:0016987">
    <property type="term" value="F:sigma factor activity"/>
    <property type="evidence" value="ECO:0007669"/>
    <property type="project" value="UniProtKB-KW"/>
</dbReference>
<dbReference type="AlphaFoldDB" id="A0A7K0KCS4"/>
<dbReference type="Pfam" id="PF00140">
    <property type="entry name" value="Sigma70_r1_2"/>
    <property type="match status" value="1"/>
</dbReference>
<dbReference type="InterPro" id="IPR009042">
    <property type="entry name" value="RNA_pol_sigma70_r1_2"/>
</dbReference>
<dbReference type="InterPro" id="IPR050239">
    <property type="entry name" value="Sigma-70_RNA_pol_init_factors"/>
</dbReference>
<dbReference type="PANTHER" id="PTHR30603:SF47">
    <property type="entry name" value="RNA POLYMERASE SIGMA FACTOR SIGD, CHLOROPLASTIC"/>
    <property type="match status" value="1"/>
</dbReference>
<evidence type="ECO:0000259" key="6">
    <source>
        <dbReference type="Pfam" id="PF04539"/>
    </source>
</evidence>
<keyword evidence="10" id="KW-1185">Reference proteome</keyword>
<dbReference type="Pfam" id="PF04545">
    <property type="entry name" value="Sigma70_r4"/>
    <property type="match status" value="1"/>
</dbReference>
<dbReference type="Proteomes" id="UP000438914">
    <property type="component" value="Unassembled WGS sequence"/>
</dbReference>